<dbReference type="EMBL" id="FONR01000001">
    <property type="protein sequence ID" value="SFE48558.1"/>
    <property type="molecule type" value="Genomic_DNA"/>
</dbReference>
<sequence>MPSWCTLGVNGGGEHLSSRRVGTGAGLALLKDATSVFEFKPAAALGAGLVHRRDAVALGGDLTAPAAHHCSFALLRFRSSVAACPPDPYRAALLDVVDGAVGPPLQPG</sequence>
<proteinExistence type="predicted"/>
<dbReference type="AlphaFoldDB" id="A0A1I2AY37"/>
<name>A0A1I2AY37_9ACTN</name>
<gene>
    <name evidence="1" type="ORF">SAMN02787118_101868</name>
</gene>
<dbReference type="Proteomes" id="UP000181942">
    <property type="component" value="Unassembled WGS sequence"/>
</dbReference>
<reference evidence="1 2" key="1">
    <citation type="submission" date="2016-10" db="EMBL/GenBank/DDBJ databases">
        <authorList>
            <person name="de Groot N.N."/>
        </authorList>
    </citation>
    <scope>NUCLEOTIDE SEQUENCE [LARGE SCALE GENOMIC DNA]</scope>
    <source>
        <strain evidence="1 2">OK461</strain>
    </source>
</reference>
<evidence type="ECO:0000313" key="1">
    <source>
        <dbReference type="EMBL" id="SFE48558.1"/>
    </source>
</evidence>
<accession>A0A1I2AY37</accession>
<evidence type="ECO:0000313" key="2">
    <source>
        <dbReference type="Proteomes" id="UP000181942"/>
    </source>
</evidence>
<organism evidence="1 2">
    <name type="scientific">Streptomyces mirabilis</name>
    <dbReference type="NCBI Taxonomy" id="68239"/>
    <lineage>
        <taxon>Bacteria</taxon>
        <taxon>Bacillati</taxon>
        <taxon>Actinomycetota</taxon>
        <taxon>Actinomycetes</taxon>
        <taxon>Kitasatosporales</taxon>
        <taxon>Streptomycetaceae</taxon>
        <taxon>Streptomyces</taxon>
    </lineage>
</organism>
<protein>
    <submittedName>
        <fullName evidence="1">Uncharacterized protein</fullName>
    </submittedName>
</protein>